<feature type="non-terminal residue" evidence="2">
    <location>
        <position position="1"/>
    </location>
</feature>
<dbReference type="EMBL" id="JAFJMO010001101">
    <property type="protein sequence ID" value="KAJ8245219.1"/>
    <property type="molecule type" value="Genomic_DNA"/>
</dbReference>
<proteinExistence type="predicted"/>
<dbReference type="InterPro" id="IPR000477">
    <property type="entry name" value="RT_dom"/>
</dbReference>
<dbReference type="PANTHER" id="PTHR33332">
    <property type="entry name" value="REVERSE TRANSCRIPTASE DOMAIN-CONTAINING PROTEIN"/>
    <property type="match status" value="1"/>
</dbReference>
<dbReference type="InterPro" id="IPR043502">
    <property type="entry name" value="DNA/RNA_pol_sf"/>
</dbReference>
<organism evidence="2 3">
    <name type="scientific">Conger conger</name>
    <name type="common">Conger eel</name>
    <name type="synonym">Muraena conger</name>
    <dbReference type="NCBI Taxonomy" id="82655"/>
    <lineage>
        <taxon>Eukaryota</taxon>
        <taxon>Metazoa</taxon>
        <taxon>Chordata</taxon>
        <taxon>Craniata</taxon>
        <taxon>Vertebrata</taxon>
        <taxon>Euteleostomi</taxon>
        <taxon>Actinopterygii</taxon>
        <taxon>Neopterygii</taxon>
        <taxon>Teleostei</taxon>
        <taxon>Anguilliformes</taxon>
        <taxon>Congridae</taxon>
        <taxon>Conger</taxon>
    </lineage>
</organism>
<dbReference type="AlphaFoldDB" id="A0A9Q1HM50"/>
<accession>A0A9Q1HM50</accession>
<feature type="domain" description="Reverse transcriptase" evidence="1">
    <location>
        <begin position="1"/>
        <end position="200"/>
    </location>
</feature>
<dbReference type="PROSITE" id="PS50878">
    <property type="entry name" value="RT_POL"/>
    <property type="match status" value="1"/>
</dbReference>
<protein>
    <recommendedName>
        <fullName evidence="1">Reverse transcriptase domain-containing protein</fullName>
    </recommendedName>
</protein>
<gene>
    <name evidence="2" type="ORF">COCON_G00235740</name>
</gene>
<comment type="caution">
    <text evidence="2">The sequence shown here is derived from an EMBL/GenBank/DDBJ whole genome shotgun (WGS) entry which is preliminary data.</text>
</comment>
<sequence length="402" mass="43969">GHSTETTLLAVTEALHSAKAKSLSSVLIFLDLSAAFDTVNHEILLSSLSGMGVTGSALAWFSSYLSSRSYQVTWRGSVSDPHPLRTRVPQGSVLGPLLFSLYTMSLGSVISSHGFSYHSYADDTQLFISFPPNTQVTTRISVCLADISAWMTSHHLKLNLAKTELLYIPAKSAPSIDLSLTVEDFVVSSSRTAKNLGVTLDNCLTLAPQVSSTARTCRFFLYNIRRIHHLLTDKATQLLVQTLVISRLDYCNSLLAGLPACAIKPLQLVQNAAARLITSQPRSAHVTPLLIGLHWLPIAARIRFKALVLTFQAAKGTAPPYIQSLITPYSPARPLRSASSGRLTVPSLRAPGGRAARSRLFSVLVPQWWNDLPTTVRTAETLPLFRRRLKTHLFKLYLSPPS</sequence>
<dbReference type="Pfam" id="PF00078">
    <property type="entry name" value="RVT_1"/>
    <property type="match status" value="1"/>
</dbReference>
<evidence type="ECO:0000313" key="2">
    <source>
        <dbReference type="EMBL" id="KAJ8245219.1"/>
    </source>
</evidence>
<dbReference type="Proteomes" id="UP001152803">
    <property type="component" value="Unassembled WGS sequence"/>
</dbReference>
<name>A0A9Q1HM50_CONCO</name>
<evidence type="ECO:0000259" key="1">
    <source>
        <dbReference type="PROSITE" id="PS50878"/>
    </source>
</evidence>
<keyword evidence="3" id="KW-1185">Reference proteome</keyword>
<dbReference type="OrthoDB" id="8939918at2759"/>
<evidence type="ECO:0000313" key="3">
    <source>
        <dbReference type="Proteomes" id="UP001152803"/>
    </source>
</evidence>
<reference evidence="2" key="1">
    <citation type="journal article" date="2023" name="Science">
        <title>Genome structures resolve the early diversification of teleost fishes.</title>
        <authorList>
            <person name="Parey E."/>
            <person name="Louis A."/>
            <person name="Montfort J."/>
            <person name="Bouchez O."/>
            <person name="Roques C."/>
            <person name="Iampietro C."/>
            <person name="Lluch J."/>
            <person name="Castinel A."/>
            <person name="Donnadieu C."/>
            <person name="Desvignes T."/>
            <person name="Floi Bucao C."/>
            <person name="Jouanno E."/>
            <person name="Wen M."/>
            <person name="Mejri S."/>
            <person name="Dirks R."/>
            <person name="Jansen H."/>
            <person name="Henkel C."/>
            <person name="Chen W.J."/>
            <person name="Zahm M."/>
            <person name="Cabau C."/>
            <person name="Klopp C."/>
            <person name="Thompson A.W."/>
            <person name="Robinson-Rechavi M."/>
            <person name="Braasch I."/>
            <person name="Lecointre G."/>
            <person name="Bobe J."/>
            <person name="Postlethwait J.H."/>
            <person name="Berthelot C."/>
            <person name="Roest Crollius H."/>
            <person name="Guiguen Y."/>
        </authorList>
    </citation>
    <scope>NUCLEOTIDE SEQUENCE</scope>
    <source>
        <strain evidence="2">Concon-B</strain>
    </source>
</reference>
<dbReference type="SUPFAM" id="SSF56672">
    <property type="entry name" value="DNA/RNA polymerases"/>
    <property type="match status" value="1"/>
</dbReference>